<evidence type="ECO:0000313" key="1">
    <source>
        <dbReference type="EMBL" id="NER14282.1"/>
    </source>
</evidence>
<protein>
    <submittedName>
        <fullName evidence="1">Uncharacterized protein</fullName>
    </submittedName>
</protein>
<dbReference type="EMBL" id="JAABOO010000003">
    <property type="protein sequence ID" value="NER14282.1"/>
    <property type="molecule type" value="Genomic_DNA"/>
</dbReference>
<gene>
    <name evidence="1" type="ORF">GWK08_12585</name>
</gene>
<dbReference type="RefSeq" id="WP_163607574.1">
    <property type="nucleotide sequence ID" value="NZ_JAABOO010000003.1"/>
</dbReference>
<organism evidence="1 2">
    <name type="scientific">Leptobacterium flavescens</name>
    <dbReference type="NCBI Taxonomy" id="472055"/>
    <lineage>
        <taxon>Bacteria</taxon>
        <taxon>Pseudomonadati</taxon>
        <taxon>Bacteroidota</taxon>
        <taxon>Flavobacteriia</taxon>
        <taxon>Flavobacteriales</taxon>
        <taxon>Flavobacteriaceae</taxon>
        <taxon>Leptobacterium</taxon>
    </lineage>
</organism>
<reference evidence="1 2" key="1">
    <citation type="submission" date="2020-01" db="EMBL/GenBank/DDBJ databases">
        <title>Leptobacterium flavescens.</title>
        <authorList>
            <person name="Wang G."/>
        </authorList>
    </citation>
    <scope>NUCLEOTIDE SEQUENCE [LARGE SCALE GENOMIC DNA]</scope>
    <source>
        <strain evidence="1 2">KCTC 22160</strain>
    </source>
</reference>
<evidence type="ECO:0000313" key="2">
    <source>
        <dbReference type="Proteomes" id="UP000468581"/>
    </source>
</evidence>
<accession>A0A6P0UP63</accession>
<sequence>MSIHYAIMDDIYYIYHNEFGISFQWKRDAFRQGFNKFQLVFRDTGFYLSHEEIKLFSENIESAKSIKPCMNCGDSTECRNILLRTPSCRIDLAVNKQELSWIEDLVRGTLFQIQLDGFINELCDH</sequence>
<comment type="caution">
    <text evidence="1">The sequence shown here is derived from an EMBL/GenBank/DDBJ whole genome shotgun (WGS) entry which is preliminary data.</text>
</comment>
<keyword evidence="2" id="KW-1185">Reference proteome</keyword>
<dbReference type="Proteomes" id="UP000468581">
    <property type="component" value="Unassembled WGS sequence"/>
</dbReference>
<proteinExistence type="predicted"/>
<name>A0A6P0UP63_9FLAO</name>
<dbReference type="AlphaFoldDB" id="A0A6P0UP63"/>